<organism evidence="3 4">
    <name type="scientific">Knoellia flava</name>
    <dbReference type="NCBI Taxonomy" id="913969"/>
    <lineage>
        <taxon>Bacteria</taxon>
        <taxon>Bacillati</taxon>
        <taxon>Actinomycetota</taxon>
        <taxon>Actinomycetes</taxon>
        <taxon>Micrococcales</taxon>
        <taxon>Intrasporangiaceae</taxon>
        <taxon>Knoellia</taxon>
    </lineage>
</organism>
<feature type="compositionally biased region" description="Low complexity" evidence="1">
    <location>
        <begin position="294"/>
        <end position="317"/>
    </location>
</feature>
<feature type="region of interest" description="Disordered" evidence="1">
    <location>
        <begin position="228"/>
        <end position="254"/>
    </location>
</feature>
<keyword evidence="2" id="KW-1133">Transmembrane helix</keyword>
<feature type="compositionally biased region" description="Basic and acidic residues" evidence="1">
    <location>
        <begin position="318"/>
        <end position="352"/>
    </location>
</feature>
<dbReference type="EMBL" id="BMEA01000005">
    <property type="protein sequence ID" value="GGB90390.1"/>
    <property type="molecule type" value="Genomic_DNA"/>
</dbReference>
<dbReference type="SUPFAM" id="SSF56112">
    <property type="entry name" value="Protein kinase-like (PK-like)"/>
    <property type="match status" value="1"/>
</dbReference>
<sequence length="721" mass="73741">MEGVGPGTTLDGRYTTQRRIEQRHGCERWTADDTTLGRSVVVLCLPDSDHRASAVLDAGRRAASLDTPTLHRVLDVGRERGVAWVVESDVADSRSLAQLVHEGGIPADEVRRIVGEVATALESARQRGLHHLDLRPEDVLRTTDGEVRLRGVATSAAIVELDDVESEDASRRDAIGVVSLAYAGLTGLWPGDGETSLGSAPRVLGGVAAPSEIAAGVPRDLDALCRLTLGDDQGPTSPGDFARQIAPWPSRQVAGRSTIATTGAVDPRVPASLTAASTVAPVAPAAPVAPPALEPAAAGRPEPETPRAAAGAGPVPDAADRERDGHGAVEADDEPTHEIEVFDDDSPTRVIDRSAVGTPATEAIAVPDRSSAAPTFQPRTSDEPGSGSSSGADSTAVLPVVPAPARRERAEGAEDRDDERDPGPTPAAAAAAAAGAAMAGAGAAVAGAMSRAGSRVGTFGRQVSERATEKVAERRGFRERITAPNAPGLTADGERVRPGTGVDISLEPPAPLVPAEPLTKDESKLALGIVAGFLVLALIVGIIGVMKIGSNTDLDFGGVPARSPSTSAQASGTPSAGASPSAGGEKLQILAADGFDPQGDGRENGTRAPRVFDGNPETAWQSEGYGSAALGGLKQGVGVIVDLGPNVAARSITLTLGNTADVEVYVAGDRTLSGATRVGQKSSADGSVTFPVKQGTAGQYVIVWFTKLTQDDNGRYRAVLG</sequence>
<dbReference type="Gene3D" id="1.10.510.10">
    <property type="entry name" value="Transferase(Phosphotransferase) domain 1"/>
    <property type="match status" value="1"/>
</dbReference>
<feature type="region of interest" description="Disordered" evidence="1">
    <location>
        <begin position="560"/>
        <end position="613"/>
    </location>
</feature>
<dbReference type="SUPFAM" id="SSF49785">
    <property type="entry name" value="Galactose-binding domain-like"/>
    <property type="match status" value="1"/>
</dbReference>
<keyword evidence="2" id="KW-0472">Membrane</keyword>
<accession>A0A8H9FX71</accession>
<feature type="transmembrane region" description="Helical" evidence="2">
    <location>
        <begin position="525"/>
        <end position="546"/>
    </location>
</feature>
<dbReference type="InterPro" id="IPR011009">
    <property type="entry name" value="Kinase-like_dom_sf"/>
</dbReference>
<feature type="region of interest" description="Disordered" evidence="1">
    <location>
        <begin position="470"/>
        <end position="515"/>
    </location>
</feature>
<dbReference type="Gene3D" id="2.60.120.260">
    <property type="entry name" value="Galactose-binding domain-like"/>
    <property type="match status" value="1"/>
</dbReference>
<gene>
    <name evidence="3" type="ORF">GCM10011314_32820</name>
</gene>
<evidence type="ECO:0000256" key="1">
    <source>
        <dbReference type="SAM" id="MobiDB-lite"/>
    </source>
</evidence>
<evidence type="ECO:0000313" key="3">
    <source>
        <dbReference type="EMBL" id="GGB90390.1"/>
    </source>
</evidence>
<reference evidence="3" key="1">
    <citation type="journal article" date="2014" name="Int. J. Syst. Evol. Microbiol.">
        <title>Complete genome sequence of Corynebacterium casei LMG S-19264T (=DSM 44701T), isolated from a smear-ripened cheese.</title>
        <authorList>
            <consortium name="US DOE Joint Genome Institute (JGI-PGF)"/>
            <person name="Walter F."/>
            <person name="Albersmeier A."/>
            <person name="Kalinowski J."/>
            <person name="Ruckert C."/>
        </authorList>
    </citation>
    <scope>NUCLEOTIDE SEQUENCE</scope>
    <source>
        <strain evidence="3">CGMCC 1.10749</strain>
    </source>
</reference>
<feature type="compositionally biased region" description="Low complexity" evidence="1">
    <location>
        <begin position="563"/>
        <end position="584"/>
    </location>
</feature>
<protein>
    <recommendedName>
        <fullName evidence="5">Protein kinase domain-containing protein</fullName>
    </recommendedName>
</protein>
<dbReference type="RefSeq" id="WP_035946407.1">
    <property type="nucleotide sequence ID" value="NZ_BMEA01000005.1"/>
</dbReference>
<proteinExistence type="predicted"/>
<feature type="compositionally biased region" description="Basic and acidic residues" evidence="1">
    <location>
        <begin position="470"/>
        <end position="481"/>
    </location>
</feature>
<keyword evidence="2" id="KW-0812">Transmembrane</keyword>
<evidence type="ECO:0008006" key="5">
    <source>
        <dbReference type="Google" id="ProtNLM"/>
    </source>
</evidence>
<reference evidence="3" key="2">
    <citation type="submission" date="2020-09" db="EMBL/GenBank/DDBJ databases">
        <authorList>
            <person name="Sun Q."/>
            <person name="Zhou Y."/>
        </authorList>
    </citation>
    <scope>NUCLEOTIDE SEQUENCE</scope>
    <source>
        <strain evidence="3">CGMCC 1.10749</strain>
    </source>
</reference>
<dbReference type="Proteomes" id="UP000628079">
    <property type="component" value="Unassembled WGS sequence"/>
</dbReference>
<dbReference type="AlphaFoldDB" id="A0A8H9FX71"/>
<dbReference type="InterPro" id="IPR008979">
    <property type="entry name" value="Galactose-bd-like_sf"/>
</dbReference>
<evidence type="ECO:0000256" key="2">
    <source>
        <dbReference type="SAM" id="Phobius"/>
    </source>
</evidence>
<name>A0A8H9FX71_9MICO</name>
<feature type="region of interest" description="Disordered" evidence="1">
    <location>
        <begin position="291"/>
        <end position="431"/>
    </location>
</feature>
<evidence type="ECO:0000313" key="4">
    <source>
        <dbReference type="Proteomes" id="UP000628079"/>
    </source>
</evidence>
<dbReference type="Gene3D" id="3.30.200.20">
    <property type="entry name" value="Phosphorylase Kinase, domain 1"/>
    <property type="match status" value="1"/>
</dbReference>
<comment type="caution">
    <text evidence="3">The sequence shown here is derived from an EMBL/GenBank/DDBJ whole genome shotgun (WGS) entry which is preliminary data.</text>
</comment>